<feature type="chain" id="PRO_5046412837" description="ATP-binding protein" evidence="2">
    <location>
        <begin position="33"/>
        <end position="123"/>
    </location>
</feature>
<reference evidence="3 4" key="1">
    <citation type="journal article" date="2019" name="Int. J. Syst. Evol. Microbiol.">
        <title>The Global Catalogue of Microorganisms (GCM) 10K type strain sequencing project: providing services to taxonomists for standard genome sequencing and annotation.</title>
        <authorList>
            <consortium name="The Broad Institute Genomics Platform"/>
            <consortium name="The Broad Institute Genome Sequencing Center for Infectious Disease"/>
            <person name="Wu L."/>
            <person name="Ma J."/>
        </authorList>
    </citation>
    <scope>NUCLEOTIDE SEQUENCE [LARGE SCALE GENOMIC DNA]</scope>
    <source>
        <strain evidence="3 4">JCM 15481</strain>
    </source>
</reference>
<accession>A0ABN2YAY5</accession>
<comment type="caution">
    <text evidence="3">The sequence shown here is derived from an EMBL/GenBank/DDBJ whole genome shotgun (WGS) entry which is preliminary data.</text>
</comment>
<keyword evidence="2" id="KW-0732">Signal</keyword>
<sequence length="123" mass="11849">MSHPLKRHLARVALVVTAGAAPVVGAAGAASAVELPSTNGLAPLSALDTGALPESVSQTGGEVLTTGGETAAKLGESAGPTTEQALGALQETTGRTVDQGQSAVGEAAGNLTPELPTSKLGLA</sequence>
<dbReference type="RefSeq" id="WP_344290493.1">
    <property type="nucleotide sequence ID" value="NZ_BAAAPF010000083.1"/>
</dbReference>
<evidence type="ECO:0000313" key="4">
    <source>
        <dbReference type="Proteomes" id="UP001500443"/>
    </source>
</evidence>
<proteinExistence type="predicted"/>
<evidence type="ECO:0008006" key="5">
    <source>
        <dbReference type="Google" id="ProtNLM"/>
    </source>
</evidence>
<evidence type="ECO:0000313" key="3">
    <source>
        <dbReference type="EMBL" id="GAA2124697.1"/>
    </source>
</evidence>
<protein>
    <recommendedName>
        <fullName evidence="5">ATP-binding protein</fullName>
    </recommendedName>
</protein>
<dbReference type="EMBL" id="BAAAPF010000083">
    <property type="protein sequence ID" value="GAA2124697.1"/>
    <property type="molecule type" value="Genomic_DNA"/>
</dbReference>
<dbReference type="Proteomes" id="UP001500443">
    <property type="component" value="Unassembled WGS sequence"/>
</dbReference>
<feature type="region of interest" description="Disordered" evidence="1">
    <location>
        <begin position="94"/>
        <end position="123"/>
    </location>
</feature>
<keyword evidence="4" id="KW-1185">Reference proteome</keyword>
<gene>
    <name evidence="3" type="ORF">GCM10009802_29800</name>
</gene>
<organism evidence="3 4">
    <name type="scientific">Streptomyces synnematoformans</name>
    <dbReference type="NCBI Taxonomy" id="415721"/>
    <lineage>
        <taxon>Bacteria</taxon>
        <taxon>Bacillati</taxon>
        <taxon>Actinomycetota</taxon>
        <taxon>Actinomycetes</taxon>
        <taxon>Kitasatosporales</taxon>
        <taxon>Streptomycetaceae</taxon>
        <taxon>Streptomyces</taxon>
    </lineage>
</organism>
<evidence type="ECO:0000256" key="1">
    <source>
        <dbReference type="SAM" id="MobiDB-lite"/>
    </source>
</evidence>
<feature type="signal peptide" evidence="2">
    <location>
        <begin position="1"/>
        <end position="32"/>
    </location>
</feature>
<evidence type="ECO:0000256" key="2">
    <source>
        <dbReference type="SAM" id="SignalP"/>
    </source>
</evidence>
<name>A0ABN2YAY5_9ACTN</name>